<evidence type="ECO:0008006" key="4">
    <source>
        <dbReference type="Google" id="ProtNLM"/>
    </source>
</evidence>
<reference evidence="3" key="1">
    <citation type="submission" date="2017-09" db="EMBL/GenBank/DDBJ databases">
        <title>Depth-based differentiation of microbial function through sediment-hosted aquifers and enrichment of novel symbionts in the deep terrestrial subsurface.</title>
        <authorList>
            <person name="Probst A.J."/>
            <person name="Ladd B."/>
            <person name="Jarett J.K."/>
            <person name="Geller-Mcgrath D.E."/>
            <person name="Sieber C.M.K."/>
            <person name="Emerson J.B."/>
            <person name="Anantharaman K."/>
            <person name="Thomas B.C."/>
            <person name="Malmstrom R."/>
            <person name="Stieglmeier M."/>
            <person name="Klingl A."/>
            <person name="Woyke T."/>
            <person name="Ryan C.M."/>
            <person name="Banfield J.F."/>
        </authorList>
    </citation>
    <scope>NUCLEOTIDE SEQUENCE [LARGE SCALE GENOMIC DNA]</scope>
</reference>
<evidence type="ECO:0000313" key="2">
    <source>
        <dbReference type="EMBL" id="PJE76801.1"/>
    </source>
</evidence>
<feature type="transmembrane region" description="Helical" evidence="1">
    <location>
        <begin position="51"/>
        <end position="72"/>
    </location>
</feature>
<dbReference type="GO" id="GO:0022857">
    <property type="term" value="F:transmembrane transporter activity"/>
    <property type="evidence" value="ECO:0007669"/>
    <property type="project" value="InterPro"/>
</dbReference>
<comment type="caution">
    <text evidence="2">The sequence shown here is derived from an EMBL/GenBank/DDBJ whole genome shotgun (WGS) entry which is preliminary data.</text>
</comment>
<keyword evidence="1" id="KW-0472">Membrane</keyword>
<protein>
    <recommendedName>
        <fullName evidence="4">Major facilitator superfamily (MFS) profile domain-containing protein</fullName>
    </recommendedName>
</protein>
<keyword evidence="1" id="KW-1133">Transmembrane helix</keyword>
<evidence type="ECO:0000256" key="1">
    <source>
        <dbReference type="SAM" id="Phobius"/>
    </source>
</evidence>
<dbReference type="Gene3D" id="1.20.1250.20">
    <property type="entry name" value="MFS general substrate transporter like domains"/>
    <property type="match status" value="2"/>
</dbReference>
<dbReference type="InterPro" id="IPR053160">
    <property type="entry name" value="MFS_DHA3_Transporter"/>
</dbReference>
<name>A0A2M8LH80_9BACT</name>
<organism evidence="2 3">
    <name type="scientific">Candidatus Uhrbacteria bacterium CG10_big_fil_rev_8_21_14_0_10_48_16</name>
    <dbReference type="NCBI Taxonomy" id="1975038"/>
    <lineage>
        <taxon>Bacteria</taxon>
        <taxon>Candidatus Uhriibacteriota</taxon>
    </lineage>
</organism>
<evidence type="ECO:0000313" key="3">
    <source>
        <dbReference type="Proteomes" id="UP000231436"/>
    </source>
</evidence>
<feature type="transmembrane region" description="Helical" evidence="1">
    <location>
        <begin position="26"/>
        <end position="45"/>
    </location>
</feature>
<feature type="transmembrane region" description="Helical" evidence="1">
    <location>
        <begin position="229"/>
        <end position="247"/>
    </location>
</feature>
<feature type="transmembrane region" description="Helical" evidence="1">
    <location>
        <begin position="173"/>
        <end position="194"/>
    </location>
</feature>
<dbReference type="PANTHER" id="PTHR23530:SF1">
    <property type="entry name" value="PERMEASE, MAJOR FACILITATOR SUPERFAMILY-RELATED"/>
    <property type="match status" value="1"/>
</dbReference>
<sequence>MPVVFCCLSCDYETHMSLHIDIKKYYLFRALLKRFILPILVLYGLDQGLTLSELALIAGAGSLVSFLFELPSGTLADHFGHRRTLVISMLGQGLSMALYLGGSFWWMLFGTITYFGFGSLMTGTGEAFFFERLQKLGLVDQHAKLSGAGKGFATGVSVMSMLLSGVLYEIAWYLPFCIGILQFILAAYVISTIGPTQDEISVEKEEETHIGALHHLVIAWKDLQQNRGILWLILSSALIIGPLYAIGDFQQAIMDDVGISASLIGAVYAVKRLLSIIIQYSTYRFMKIFSPAQFVTVSAIFMLLHFFGMGLIQDPWWLLGPLIIGSLAWVGLDIAVNDYINQSTQTHSRATLLSMKNVIQSLVMVMTIGLFGLLTLSQTAAEGYLILGIVFLFLLVIPLWKLSFHFRPLNSLTK</sequence>
<feature type="transmembrane region" description="Helical" evidence="1">
    <location>
        <begin position="383"/>
        <end position="404"/>
    </location>
</feature>
<keyword evidence="1" id="KW-0812">Transmembrane</keyword>
<dbReference type="InterPro" id="IPR011701">
    <property type="entry name" value="MFS"/>
</dbReference>
<proteinExistence type="predicted"/>
<dbReference type="Proteomes" id="UP000231436">
    <property type="component" value="Unassembled WGS sequence"/>
</dbReference>
<dbReference type="SUPFAM" id="SSF103473">
    <property type="entry name" value="MFS general substrate transporter"/>
    <property type="match status" value="1"/>
</dbReference>
<feature type="transmembrane region" description="Helical" evidence="1">
    <location>
        <begin position="357"/>
        <end position="377"/>
    </location>
</feature>
<dbReference type="EMBL" id="PFEU01000011">
    <property type="protein sequence ID" value="PJE76801.1"/>
    <property type="molecule type" value="Genomic_DNA"/>
</dbReference>
<dbReference type="Pfam" id="PF07690">
    <property type="entry name" value="MFS_1"/>
    <property type="match status" value="1"/>
</dbReference>
<feature type="transmembrane region" description="Helical" evidence="1">
    <location>
        <begin position="259"/>
        <end position="280"/>
    </location>
</feature>
<feature type="transmembrane region" description="Helical" evidence="1">
    <location>
        <begin position="318"/>
        <end position="336"/>
    </location>
</feature>
<feature type="transmembrane region" description="Helical" evidence="1">
    <location>
        <begin position="292"/>
        <end position="312"/>
    </location>
</feature>
<dbReference type="PANTHER" id="PTHR23530">
    <property type="entry name" value="TRANSPORT PROTEIN-RELATED"/>
    <property type="match status" value="1"/>
</dbReference>
<gene>
    <name evidence="2" type="ORF">COV05_02695</name>
</gene>
<dbReference type="AlphaFoldDB" id="A0A2M8LH80"/>
<dbReference type="InterPro" id="IPR036259">
    <property type="entry name" value="MFS_trans_sf"/>
</dbReference>
<accession>A0A2M8LH80</accession>